<dbReference type="Gramene" id="PRQ31736">
    <property type="protein sequence ID" value="PRQ31736"/>
    <property type="gene ID" value="RchiOBHm_Chr5g0038761"/>
</dbReference>
<evidence type="ECO:0000313" key="1">
    <source>
        <dbReference type="EMBL" id="PRQ31736.1"/>
    </source>
</evidence>
<dbReference type="AlphaFoldDB" id="A0A2P6QC24"/>
<organism evidence="1 2">
    <name type="scientific">Rosa chinensis</name>
    <name type="common">China rose</name>
    <dbReference type="NCBI Taxonomy" id="74649"/>
    <lineage>
        <taxon>Eukaryota</taxon>
        <taxon>Viridiplantae</taxon>
        <taxon>Streptophyta</taxon>
        <taxon>Embryophyta</taxon>
        <taxon>Tracheophyta</taxon>
        <taxon>Spermatophyta</taxon>
        <taxon>Magnoliopsida</taxon>
        <taxon>eudicotyledons</taxon>
        <taxon>Gunneridae</taxon>
        <taxon>Pentapetalae</taxon>
        <taxon>rosids</taxon>
        <taxon>fabids</taxon>
        <taxon>Rosales</taxon>
        <taxon>Rosaceae</taxon>
        <taxon>Rosoideae</taxon>
        <taxon>Rosoideae incertae sedis</taxon>
        <taxon>Rosa</taxon>
    </lineage>
</organism>
<protein>
    <submittedName>
        <fullName evidence="1">Uncharacterized protein</fullName>
    </submittedName>
</protein>
<comment type="caution">
    <text evidence="1">The sequence shown here is derived from an EMBL/GenBank/DDBJ whole genome shotgun (WGS) entry which is preliminary data.</text>
</comment>
<dbReference type="EMBL" id="PDCK01000043">
    <property type="protein sequence ID" value="PRQ31736.1"/>
    <property type="molecule type" value="Genomic_DNA"/>
</dbReference>
<gene>
    <name evidence="1" type="ORF">RchiOBHm_Chr5g0038761</name>
</gene>
<reference evidence="1 2" key="1">
    <citation type="journal article" date="2018" name="Nat. Genet.">
        <title>The Rosa genome provides new insights in the design of modern roses.</title>
        <authorList>
            <person name="Bendahmane M."/>
        </authorList>
    </citation>
    <scope>NUCLEOTIDE SEQUENCE [LARGE SCALE GENOMIC DNA]</scope>
    <source>
        <strain evidence="2">cv. Old Blush</strain>
    </source>
</reference>
<name>A0A2P6QC24_ROSCH</name>
<keyword evidence="2" id="KW-1185">Reference proteome</keyword>
<evidence type="ECO:0000313" key="2">
    <source>
        <dbReference type="Proteomes" id="UP000238479"/>
    </source>
</evidence>
<sequence length="177" mass="19669">MSLCEDFTAYERLGANGRHPDVAGFLKSRGIVMADADGSPGPNSTRSMSRIIQKWYTVGPPEDRCLICCLDEHTSFLCPYNVEVPKNAIVGSGCDVICKVCDRVFFGRCCNQDTGRAKLKFCDICFKYGEHWMLQCPRKPECDLSEIRESSDHLIACAATGRPPIVNVRKKKKINAG</sequence>
<dbReference type="OrthoDB" id="1166301at2759"/>
<dbReference type="Proteomes" id="UP000238479">
    <property type="component" value="Chromosome 5"/>
</dbReference>
<accession>A0A2P6QC24</accession>
<proteinExistence type="predicted"/>